<protein>
    <submittedName>
        <fullName evidence="4">ABC-type transporter, periplasmic subunit family 3</fullName>
    </submittedName>
</protein>
<dbReference type="SMART" id="SM00062">
    <property type="entry name" value="PBPb"/>
    <property type="match status" value="1"/>
</dbReference>
<dbReference type="RefSeq" id="WP_013779616.1">
    <property type="nucleotide sequence ID" value="NC_015519.1"/>
</dbReference>
<dbReference type="Proteomes" id="UP000010802">
    <property type="component" value="Chromosome"/>
</dbReference>
<dbReference type="Gene3D" id="3.40.190.10">
    <property type="entry name" value="Periplasmic binding protein-like II"/>
    <property type="match status" value="2"/>
</dbReference>
<dbReference type="PANTHER" id="PTHR35936:SF34">
    <property type="entry name" value="ABC TRANSPORTER EXTRACELLULAR-BINDING PROTEIN YCKB-RELATED"/>
    <property type="match status" value="1"/>
</dbReference>
<evidence type="ECO:0000259" key="3">
    <source>
        <dbReference type="SMART" id="SM00062"/>
    </source>
</evidence>
<proteinExistence type="predicted"/>
<dbReference type="STRING" id="1209989.TepRe1_2599"/>
<dbReference type="KEGG" id="tep:TepRe1_2599"/>
<evidence type="ECO:0000256" key="2">
    <source>
        <dbReference type="SAM" id="SignalP"/>
    </source>
</evidence>
<sequence length="284" mass="32048">MRKRLKTAVILMLVLILGMISLAGCSNEAAKQETLEKETSQQESAAQEDSFEKIKAKGKIVMGLDDTFAPMGFRDENNEIVGFDVDLANEVFKRNDLELILQPIDWTMKEAELNAGNIDMIWNAYTITEERKEKVAFTKPYLDNRQVIVTLEGSDIKSKSDLAGKKVAAQTGSSAVDAMNTEPELVKSFDGGEPVLFDTNNEAFMDLEAKRVDAVVADEVLARYYIKQKGADKYTILDEDFGDEEYGIGFRKQDKKLLEMVDKTLDDMRKDGSYDLIYQKWFGK</sequence>
<organism evidence="4 5">
    <name type="scientific">Tepidanaerobacter acetatoxydans (strain DSM 21804 / JCM 16047 / Re1)</name>
    <dbReference type="NCBI Taxonomy" id="1209989"/>
    <lineage>
        <taxon>Bacteria</taxon>
        <taxon>Bacillati</taxon>
        <taxon>Bacillota</taxon>
        <taxon>Clostridia</taxon>
        <taxon>Thermosediminibacterales</taxon>
        <taxon>Tepidanaerobacteraceae</taxon>
        <taxon>Tepidanaerobacter</taxon>
    </lineage>
</organism>
<dbReference type="SUPFAM" id="SSF53850">
    <property type="entry name" value="Periplasmic binding protein-like II"/>
    <property type="match status" value="1"/>
</dbReference>
<dbReference type="CDD" id="cd00996">
    <property type="entry name" value="PBP2_AatB_like"/>
    <property type="match status" value="1"/>
</dbReference>
<keyword evidence="5" id="KW-1185">Reference proteome</keyword>
<feature type="signal peptide" evidence="2">
    <location>
        <begin position="1"/>
        <end position="23"/>
    </location>
</feature>
<gene>
    <name evidence="4" type="ordered locus">TEPIRE1_2801</name>
</gene>
<dbReference type="Pfam" id="PF00497">
    <property type="entry name" value="SBP_bac_3"/>
    <property type="match status" value="1"/>
</dbReference>
<dbReference type="InterPro" id="IPR001638">
    <property type="entry name" value="Solute-binding_3/MltF_N"/>
</dbReference>
<evidence type="ECO:0000313" key="5">
    <source>
        <dbReference type="Proteomes" id="UP000010802"/>
    </source>
</evidence>
<dbReference type="HOGENOM" id="CLU_019602_18_2_9"/>
<feature type="chain" id="PRO_5039069039" evidence="2">
    <location>
        <begin position="24"/>
        <end position="284"/>
    </location>
</feature>
<evidence type="ECO:0000313" key="4">
    <source>
        <dbReference type="EMBL" id="CDI41079.1"/>
    </source>
</evidence>
<dbReference type="EMBL" id="HF563609">
    <property type="protein sequence ID" value="CDI41079.1"/>
    <property type="molecule type" value="Genomic_DNA"/>
</dbReference>
<evidence type="ECO:0000256" key="1">
    <source>
        <dbReference type="ARBA" id="ARBA00022729"/>
    </source>
</evidence>
<dbReference type="PROSITE" id="PS51257">
    <property type="entry name" value="PROKAR_LIPOPROTEIN"/>
    <property type="match status" value="1"/>
</dbReference>
<feature type="domain" description="Solute-binding protein family 3/N-terminal" evidence="3">
    <location>
        <begin position="59"/>
        <end position="284"/>
    </location>
</feature>
<dbReference type="KEGG" id="tae:TepiRe1_2801"/>
<dbReference type="eggNOG" id="COG0834">
    <property type="taxonomic scope" value="Bacteria"/>
</dbReference>
<dbReference type="PANTHER" id="PTHR35936">
    <property type="entry name" value="MEMBRANE-BOUND LYTIC MUREIN TRANSGLYCOSYLASE F"/>
    <property type="match status" value="1"/>
</dbReference>
<accession>F4LV50</accession>
<keyword evidence="1 2" id="KW-0732">Signal</keyword>
<reference evidence="5" key="1">
    <citation type="journal article" date="2013" name="Genome Announc.">
        <title>First genome sequence of a syntrophic acetate-oxidizing bacterium, Tepidanaerobacter acetatoxydans strain Re1.</title>
        <authorList>
            <person name="Manzoor S."/>
            <person name="Bongcam-Rudloff E."/>
            <person name="Schnurer A."/>
            <person name="Muller B."/>
        </authorList>
    </citation>
    <scope>NUCLEOTIDE SEQUENCE [LARGE SCALE GENOMIC DNA]</scope>
    <source>
        <strain evidence="5">Re1</strain>
    </source>
</reference>
<dbReference type="AlphaFoldDB" id="F4LV50"/>
<name>F4LV50_TEPAE</name>